<keyword evidence="2" id="KW-0812">Transmembrane</keyword>
<feature type="region of interest" description="Disordered" evidence="1">
    <location>
        <begin position="192"/>
        <end position="213"/>
    </location>
</feature>
<dbReference type="Proteomes" id="UP001500967">
    <property type="component" value="Unassembled WGS sequence"/>
</dbReference>
<protein>
    <recommendedName>
        <fullName evidence="5">Integral membrane protein</fullName>
    </recommendedName>
</protein>
<feature type="transmembrane region" description="Helical" evidence="2">
    <location>
        <begin position="76"/>
        <end position="94"/>
    </location>
</feature>
<reference evidence="3 4" key="1">
    <citation type="journal article" date="2019" name="Int. J. Syst. Evol. Microbiol.">
        <title>The Global Catalogue of Microorganisms (GCM) 10K type strain sequencing project: providing services to taxonomists for standard genome sequencing and annotation.</title>
        <authorList>
            <consortium name="The Broad Institute Genomics Platform"/>
            <consortium name="The Broad Institute Genome Sequencing Center for Infectious Disease"/>
            <person name="Wu L."/>
            <person name="Ma J."/>
        </authorList>
    </citation>
    <scope>NUCLEOTIDE SEQUENCE [LARGE SCALE GENOMIC DNA]</scope>
    <source>
        <strain evidence="3 4">JCM 10425</strain>
    </source>
</reference>
<accession>A0ABN0V8Z4</accession>
<keyword evidence="2" id="KW-0472">Membrane</keyword>
<comment type="caution">
    <text evidence="3">The sequence shown here is derived from an EMBL/GenBank/DDBJ whole genome shotgun (WGS) entry which is preliminary data.</text>
</comment>
<evidence type="ECO:0000313" key="3">
    <source>
        <dbReference type="EMBL" id="GAA0280175.1"/>
    </source>
</evidence>
<sequence>MTQTGARRTRPLLAAAASAAVLVGLVLAVSAAVGGPGTAPLGLAPLGLAPLGLALLCCVPGAGAEGALLRSTAQHRAAIAVTVTAALGVGAVVWPGGAALLAAVVAVTSVPVVLAVTLGLSPRAIRFPAAVFRVLVGAGLASALPVTTTGGFLTDGFLAGGFLAGGFLTGGFLAVAAAAAATALTIQAVHRRSTRSAPATPRRSQSAPATPRP</sequence>
<name>A0ABN0V8Z4_9ACTN</name>
<organism evidence="3 4">
    <name type="scientific">Cryptosporangium japonicum</name>
    <dbReference type="NCBI Taxonomy" id="80872"/>
    <lineage>
        <taxon>Bacteria</taxon>
        <taxon>Bacillati</taxon>
        <taxon>Actinomycetota</taxon>
        <taxon>Actinomycetes</taxon>
        <taxon>Cryptosporangiales</taxon>
        <taxon>Cryptosporangiaceae</taxon>
        <taxon>Cryptosporangium</taxon>
    </lineage>
</organism>
<gene>
    <name evidence="3" type="ORF">GCM10009539_80130</name>
</gene>
<keyword evidence="2" id="KW-1133">Transmembrane helix</keyword>
<feature type="transmembrane region" description="Helical" evidence="2">
    <location>
        <begin position="132"/>
        <end position="153"/>
    </location>
</feature>
<dbReference type="EMBL" id="BAAAGX010000042">
    <property type="protein sequence ID" value="GAA0280175.1"/>
    <property type="molecule type" value="Genomic_DNA"/>
</dbReference>
<feature type="transmembrane region" description="Helical" evidence="2">
    <location>
        <begin position="100"/>
        <end position="120"/>
    </location>
</feature>
<keyword evidence="4" id="KW-1185">Reference proteome</keyword>
<feature type="transmembrane region" description="Helical" evidence="2">
    <location>
        <begin position="159"/>
        <end position="186"/>
    </location>
</feature>
<evidence type="ECO:0000313" key="4">
    <source>
        <dbReference type="Proteomes" id="UP001500967"/>
    </source>
</evidence>
<evidence type="ECO:0000256" key="1">
    <source>
        <dbReference type="SAM" id="MobiDB-lite"/>
    </source>
</evidence>
<dbReference type="RefSeq" id="WP_344654185.1">
    <property type="nucleotide sequence ID" value="NZ_BAAAGX010000042.1"/>
</dbReference>
<feature type="transmembrane region" description="Helical" evidence="2">
    <location>
        <begin position="41"/>
        <end position="64"/>
    </location>
</feature>
<proteinExistence type="predicted"/>
<evidence type="ECO:0000256" key="2">
    <source>
        <dbReference type="SAM" id="Phobius"/>
    </source>
</evidence>
<feature type="compositionally biased region" description="Polar residues" evidence="1">
    <location>
        <begin position="202"/>
        <end position="213"/>
    </location>
</feature>
<evidence type="ECO:0008006" key="5">
    <source>
        <dbReference type="Google" id="ProtNLM"/>
    </source>
</evidence>